<sequence length="84" mass="8925">MVADGAAGRGCRDRLVILPLVLVAVFTAVGLLVNLAARFWPVAVYHALVVPPLVLLRGPQPDRSPRVLGILLVVVGFVFDLLAT</sequence>
<feature type="transmembrane region" description="Helical" evidence="1">
    <location>
        <begin position="15"/>
        <end position="33"/>
    </location>
</feature>
<proteinExistence type="predicted"/>
<keyword evidence="1" id="KW-0812">Transmembrane</keyword>
<evidence type="ECO:0000313" key="2">
    <source>
        <dbReference type="EMBL" id="PRY44850.1"/>
    </source>
</evidence>
<keyword evidence="1" id="KW-1133">Transmembrane helix</keyword>
<protein>
    <submittedName>
        <fullName evidence="2">Uncharacterized protein</fullName>
    </submittedName>
</protein>
<reference evidence="2 3" key="1">
    <citation type="submission" date="2018-03" db="EMBL/GenBank/DDBJ databases">
        <title>Genomic Encyclopedia of Archaeal and Bacterial Type Strains, Phase II (KMG-II): from individual species to whole genera.</title>
        <authorList>
            <person name="Goeker M."/>
        </authorList>
    </citation>
    <scope>NUCLEOTIDE SEQUENCE [LARGE SCALE GENOMIC DNA]</scope>
    <source>
        <strain evidence="2 3">DSM 44720</strain>
    </source>
</reference>
<dbReference type="Proteomes" id="UP000239494">
    <property type="component" value="Unassembled WGS sequence"/>
</dbReference>
<accession>A0A2T0TGP9</accession>
<gene>
    <name evidence="2" type="ORF">CLV43_102415</name>
</gene>
<evidence type="ECO:0000256" key="1">
    <source>
        <dbReference type="SAM" id="Phobius"/>
    </source>
</evidence>
<organism evidence="2 3">
    <name type="scientific">Umezawaea tangerina</name>
    <dbReference type="NCBI Taxonomy" id="84725"/>
    <lineage>
        <taxon>Bacteria</taxon>
        <taxon>Bacillati</taxon>
        <taxon>Actinomycetota</taxon>
        <taxon>Actinomycetes</taxon>
        <taxon>Pseudonocardiales</taxon>
        <taxon>Pseudonocardiaceae</taxon>
        <taxon>Umezawaea</taxon>
    </lineage>
</organism>
<evidence type="ECO:0000313" key="3">
    <source>
        <dbReference type="Proteomes" id="UP000239494"/>
    </source>
</evidence>
<keyword evidence="3" id="KW-1185">Reference proteome</keyword>
<keyword evidence="1" id="KW-0472">Membrane</keyword>
<dbReference type="EMBL" id="PVTF01000002">
    <property type="protein sequence ID" value="PRY44850.1"/>
    <property type="molecule type" value="Genomic_DNA"/>
</dbReference>
<feature type="transmembrane region" description="Helical" evidence="1">
    <location>
        <begin position="39"/>
        <end position="55"/>
    </location>
</feature>
<comment type="caution">
    <text evidence="2">The sequence shown here is derived from an EMBL/GenBank/DDBJ whole genome shotgun (WGS) entry which is preliminary data.</text>
</comment>
<dbReference type="AlphaFoldDB" id="A0A2T0TGP9"/>
<feature type="transmembrane region" description="Helical" evidence="1">
    <location>
        <begin position="67"/>
        <end position="83"/>
    </location>
</feature>
<name>A0A2T0TGP9_9PSEU</name>